<dbReference type="STRING" id="7868.ENSCMIP00000042916"/>
<evidence type="ECO:0000313" key="3">
    <source>
        <dbReference type="Proteomes" id="UP000314986"/>
    </source>
</evidence>
<dbReference type="InParanoid" id="A0A4W3JUV7"/>
<evidence type="ECO:0000256" key="1">
    <source>
        <dbReference type="SAM" id="SignalP"/>
    </source>
</evidence>
<feature type="chain" id="PRO_5021266899" evidence="1">
    <location>
        <begin position="31"/>
        <end position="126"/>
    </location>
</feature>
<dbReference type="Ensembl" id="ENSCMIT00000043536.1">
    <property type="protein sequence ID" value="ENSCMIP00000042916.1"/>
    <property type="gene ID" value="ENSCMIG00000017832.1"/>
</dbReference>
<reference evidence="2" key="5">
    <citation type="submission" date="2025-09" db="UniProtKB">
        <authorList>
            <consortium name="Ensembl"/>
        </authorList>
    </citation>
    <scope>IDENTIFICATION</scope>
</reference>
<reference evidence="3" key="1">
    <citation type="journal article" date="2006" name="Science">
        <title>Ancient noncoding elements conserved in the human genome.</title>
        <authorList>
            <person name="Venkatesh B."/>
            <person name="Kirkness E.F."/>
            <person name="Loh Y.H."/>
            <person name="Halpern A.L."/>
            <person name="Lee A.P."/>
            <person name="Johnson J."/>
            <person name="Dandona N."/>
            <person name="Viswanathan L.D."/>
            <person name="Tay A."/>
            <person name="Venter J.C."/>
            <person name="Strausberg R.L."/>
            <person name="Brenner S."/>
        </authorList>
    </citation>
    <scope>NUCLEOTIDE SEQUENCE [LARGE SCALE GENOMIC DNA]</scope>
</reference>
<keyword evidence="3" id="KW-1185">Reference proteome</keyword>
<sequence length="126" mass="14252">FPRSHCFQLSLSRSLSLSLSLSLFVTLSLALCHPLSLCHPLCHFLCVTHSLSLSLCRAFKINELKTEVTNRLAMLEKRVELEALKVVEIEKCRSDIKKLRDEMTLRNSRSTSLSSLRTIALCMCVS</sequence>
<dbReference type="Proteomes" id="UP000314986">
    <property type="component" value="Unassembled WGS sequence"/>
</dbReference>
<accession>A0A4W3JUV7</accession>
<feature type="signal peptide" evidence="1">
    <location>
        <begin position="1"/>
        <end position="30"/>
    </location>
</feature>
<name>A0A4W3JUV7_CALMI</name>
<proteinExistence type="predicted"/>
<keyword evidence="1" id="KW-0732">Signal</keyword>
<reference evidence="3" key="2">
    <citation type="journal article" date="2007" name="PLoS Biol.">
        <title>Survey sequencing and comparative analysis of the elephant shark (Callorhinchus milii) genome.</title>
        <authorList>
            <person name="Venkatesh B."/>
            <person name="Kirkness E.F."/>
            <person name="Loh Y.H."/>
            <person name="Halpern A.L."/>
            <person name="Lee A.P."/>
            <person name="Johnson J."/>
            <person name="Dandona N."/>
            <person name="Viswanathan L.D."/>
            <person name="Tay A."/>
            <person name="Venter J.C."/>
            <person name="Strausberg R.L."/>
            <person name="Brenner S."/>
        </authorList>
    </citation>
    <scope>NUCLEOTIDE SEQUENCE [LARGE SCALE GENOMIC DNA]</scope>
</reference>
<protein>
    <submittedName>
        <fullName evidence="2">Uncharacterized protein</fullName>
    </submittedName>
</protein>
<dbReference type="AlphaFoldDB" id="A0A4W3JUV7"/>
<evidence type="ECO:0000313" key="2">
    <source>
        <dbReference type="Ensembl" id="ENSCMIP00000042916.1"/>
    </source>
</evidence>
<reference evidence="2" key="4">
    <citation type="submission" date="2025-08" db="UniProtKB">
        <authorList>
            <consortium name="Ensembl"/>
        </authorList>
    </citation>
    <scope>IDENTIFICATION</scope>
</reference>
<reference evidence="3" key="3">
    <citation type="journal article" date="2014" name="Nature">
        <title>Elephant shark genome provides unique insights into gnathostome evolution.</title>
        <authorList>
            <consortium name="International Elephant Shark Genome Sequencing Consortium"/>
            <person name="Venkatesh B."/>
            <person name="Lee A.P."/>
            <person name="Ravi V."/>
            <person name="Maurya A.K."/>
            <person name="Lian M.M."/>
            <person name="Swann J.B."/>
            <person name="Ohta Y."/>
            <person name="Flajnik M.F."/>
            <person name="Sutoh Y."/>
            <person name="Kasahara M."/>
            <person name="Hoon S."/>
            <person name="Gangu V."/>
            <person name="Roy S.W."/>
            <person name="Irimia M."/>
            <person name="Korzh V."/>
            <person name="Kondrychyn I."/>
            <person name="Lim Z.W."/>
            <person name="Tay B.H."/>
            <person name="Tohari S."/>
            <person name="Kong K.W."/>
            <person name="Ho S."/>
            <person name="Lorente-Galdos B."/>
            <person name="Quilez J."/>
            <person name="Marques-Bonet T."/>
            <person name="Raney B.J."/>
            <person name="Ingham P.W."/>
            <person name="Tay A."/>
            <person name="Hillier L.W."/>
            <person name="Minx P."/>
            <person name="Boehm T."/>
            <person name="Wilson R.K."/>
            <person name="Brenner S."/>
            <person name="Warren W.C."/>
        </authorList>
    </citation>
    <scope>NUCLEOTIDE SEQUENCE [LARGE SCALE GENOMIC DNA]</scope>
</reference>
<organism evidence="2 3">
    <name type="scientific">Callorhinchus milii</name>
    <name type="common">Ghost shark</name>
    <dbReference type="NCBI Taxonomy" id="7868"/>
    <lineage>
        <taxon>Eukaryota</taxon>
        <taxon>Metazoa</taxon>
        <taxon>Chordata</taxon>
        <taxon>Craniata</taxon>
        <taxon>Vertebrata</taxon>
        <taxon>Chondrichthyes</taxon>
        <taxon>Holocephali</taxon>
        <taxon>Chimaeriformes</taxon>
        <taxon>Callorhinchidae</taxon>
        <taxon>Callorhinchus</taxon>
    </lineage>
</organism>